<dbReference type="Gene3D" id="1.10.4080.10">
    <property type="entry name" value="ADP-ribosylation/Crystallin J1"/>
    <property type="match status" value="1"/>
</dbReference>
<dbReference type="InterPro" id="IPR050792">
    <property type="entry name" value="ADP-ribosylglycohydrolase"/>
</dbReference>
<keyword evidence="2" id="KW-1185">Reference proteome</keyword>
<keyword evidence="1" id="KW-0378">Hydrolase</keyword>
<proteinExistence type="predicted"/>
<organism evidence="1 2">
    <name type="scientific">Methylobacterium longum</name>
    <dbReference type="NCBI Taxonomy" id="767694"/>
    <lineage>
        <taxon>Bacteria</taxon>
        <taxon>Pseudomonadati</taxon>
        <taxon>Pseudomonadota</taxon>
        <taxon>Alphaproteobacteria</taxon>
        <taxon>Hyphomicrobiales</taxon>
        <taxon>Methylobacteriaceae</taxon>
        <taxon>Methylobacterium</taxon>
    </lineage>
</organism>
<dbReference type="Pfam" id="PF03747">
    <property type="entry name" value="ADP_ribosyl_GH"/>
    <property type="match status" value="1"/>
</dbReference>
<dbReference type="Proteomes" id="UP001244297">
    <property type="component" value="Unassembled WGS sequence"/>
</dbReference>
<sequence>MHDRAHGPLLGLTVGDALGTTLEFTERGSLPHHAEMTGGGPFNLAPGEWTDDTAMALALADSLISCSGFDPHDLATRFVRWWQQGAYSCTGSCFDIGMTTREALAHFVHTGEPYAGSTHPRTAGNGSLMRLAPVALFALHDVGRADQLARDQSRVTHAARQAVEACAYFAQLLREAILGQPDVLRSRTWSGDPAIAAIAAGSWRHKARDQIRSSGFVVDTLEAALWAVGSTTSFEEALILAVHLGDDADTVGAVTGQLVGALYGASAIPERWLHQLAWRNEISEAADRLLADARNGSS</sequence>
<reference evidence="2" key="1">
    <citation type="journal article" date="2019" name="Int. J. Syst. Evol. Microbiol.">
        <title>The Global Catalogue of Microorganisms (GCM) 10K type strain sequencing project: providing services to taxonomists for standard genome sequencing and annotation.</title>
        <authorList>
            <consortium name="The Broad Institute Genomics Platform"/>
            <consortium name="The Broad Institute Genome Sequencing Center for Infectious Disease"/>
            <person name="Wu L."/>
            <person name="Ma J."/>
        </authorList>
    </citation>
    <scope>NUCLEOTIDE SEQUENCE [LARGE SCALE GENOMIC DNA]</scope>
    <source>
        <strain evidence="2">CECT 7806</strain>
    </source>
</reference>
<dbReference type="GO" id="GO:0016798">
    <property type="term" value="F:hydrolase activity, acting on glycosyl bonds"/>
    <property type="evidence" value="ECO:0007669"/>
    <property type="project" value="UniProtKB-KW"/>
</dbReference>
<dbReference type="EMBL" id="JAUFPT010000088">
    <property type="protein sequence ID" value="MDN3573939.1"/>
    <property type="molecule type" value="Genomic_DNA"/>
</dbReference>
<accession>A0ABT8AVF9</accession>
<name>A0ABT8AVF9_9HYPH</name>
<dbReference type="PANTHER" id="PTHR16222">
    <property type="entry name" value="ADP-RIBOSYLGLYCOHYDROLASE"/>
    <property type="match status" value="1"/>
</dbReference>
<dbReference type="PANTHER" id="PTHR16222:SF12">
    <property type="entry name" value="ADP-RIBOSYLGLYCOHYDROLASE-RELATED"/>
    <property type="match status" value="1"/>
</dbReference>
<evidence type="ECO:0000313" key="2">
    <source>
        <dbReference type="Proteomes" id="UP001244297"/>
    </source>
</evidence>
<keyword evidence="1" id="KW-0326">Glycosidase</keyword>
<dbReference type="InterPro" id="IPR005502">
    <property type="entry name" value="Ribosyl_crysJ1"/>
</dbReference>
<evidence type="ECO:0000313" key="1">
    <source>
        <dbReference type="EMBL" id="MDN3573939.1"/>
    </source>
</evidence>
<comment type="caution">
    <text evidence="1">The sequence shown here is derived from an EMBL/GenBank/DDBJ whole genome shotgun (WGS) entry which is preliminary data.</text>
</comment>
<gene>
    <name evidence="1" type="ORF">QWZ18_25445</name>
</gene>
<dbReference type="RefSeq" id="WP_238291351.1">
    <property type="nucleotide sequence ID" value="NZ_BPQS01000036.1"/>
</dbReference>
<dbReference type="EC" id="3.2.2.-" evidence="1"/>
<dbReference type="SUPFAM" id="SSF101478">
    <property type="entry name" value="ADP-ribosylglycohydrolase"/>
    <property type="match status" value="1"/>
</dbReference>
<protein>
    <submittedName>
        <fullName evidence="1">ADP-ribosylglycohydrolase family protein</fullName>
        <ecNumber evidence="1">3.2.2.-</ecNumber>
    </submittedName>
</protein>
<dbReference type="InterPro" id="IPR036705">
    <property type="entry name" value="Ribosyl_crysJ1_sf"/>
</dbReference>